<comment type="caution">
    <text evidence="3">The sequence shown here is derived from an EMBL/GenBank/DDBJ whole genome shotgun (WGS) entry which is preliminary data.</text>
</comment>
<dbReference type="EMBL" id="JANVFT010000096">
    <property type="protein sequence ID" value="KAJ4469359.1"/>
    <property type="molecule type" value="Genomic_DNA"/>
</dbReference>
<organism evidence="3 4">
    <name type="scientific">Lentinula lateritia</name>
    <dbReference type="NCBI Taxonomy" id="40482"/>
    <lineage>
        <taxon>Eukaryota</taxon>
        <taxon>Fungi</taxon>
        <taxon>Dikarya</taxon>
        <taxon>Basidiomycota</taxon>
        <taxon>Agaricomycotina</taxon>
        <taxon>Agaricomycetes</taxon>
        <taxon>Agaricomycetidae</taxon>
        <taxon>Agaricales</taxon>
        <taxon>Marasmiineae</taxon>
        <taxon>Omphalotaceae</taxon>
        <taxon>Lentinula</taxon>
    </lineage>
</organism>
<reference evidence="3" key="1">
    <citation type="submission" date="2022-08" db="EMBL/GenBank/DDBJ databases">
        <title>A Global Phylogenomic Analysis of the Shiitake Genus Lentinula.</title>
        <authorList>
            <consortium name="DOE Joint Genome Institute"/>
            <person name="Sierra-Patev S."/>
            <person name="Min B."/>
            <person name="Naranjo-Ortiz M."/>
            <person name="Looney B."/>
            <person name="Konkel Z."/>
            <person name="Slot J.C."/>
            <person name="Sakamoto Y."/>
            <person name="Steenwyk J.L."/>
            <person name="Rokas A."/>
            <person name="Carro J."/>
            <person name="Camarero S."/>
            <person name="Ferreira P."/>
            <person name="Molpeceres G."/>
            <person name="Ruiz-Duenas F.J."/>
            <person name="Serrano A."/>
            <person name="Henrissat B."/>
            <person name="Drula E."/>
            <person name="Hughes K.W."/>
            <person name="Mata J.L."/>
            <person name="Ishikawa N.K."/>
            <person name="Vargas-Isla R."/>
            <person name="Ushijima S."/>
            <person name="Smith C.A."/>
            <person name="Ahrendt S."/>
            <person name="Andreopoulos W."/>
            <person name="He G."/>
            <person name="Labutti K."/>
            <person name="Lipzen A."/>
            <person name="Ng V."/>
            <person name="Riley R."/>
            <person name="Sandor L."/>
            <person name="Barry K."/>
            <person name="Martinez A.T."/>
            <person name="Xiao Y."/>
            <person name="Gibbons J.G."/>
            <person name="Terashima K."/>
            <person name="Grigoriev I.V."/>
            <person name="Hibbett D.S."/>
        </authorList>
    </citation>
    <scope>NUCLEOTIDE SEQUENCE</scope>
    <source>
        <strain evidence="3">RHP3577 ss4</strain>
    </source>
</reference>
<feature type="coiled-coil region" evidence="1">
    <location>
        <begin position="210"/>
        <end position="258"/>
    </location>
</feature>
<proteinExistence type="predicted"/>
<evidence type="ECO:0000313" key="3">
    <source>
        <dbReference type="EMBL" id="KAJ4469359.1"/>
    </source>
</evidence>
<feature type="region of interest" description="Disordered" evidence="2">
    <location>
        <begin position="741"/>
        <end position="768"/>
    </location>
</feature>
<gene>
    <name evidence="3" type="ORF">C8R41DRAFT_925166</name>
</gene>
<feature type="compositionally biased region" description="Low complexity" evidence="2">
    <location>
        <begin position="886"/>
        <end position="899"/>
    </location>
</feature>
<evidence type="ECO:0000256" key="2">
    <source>
        <dbReference type="SAM" id="MobiDB-lite"/>
    </source>
</evidence>
<feature type="region of interest" description="Disordered" evidence="2">
    <location>
        <begin position="133"/>
        <end position="186"/>
    </location>
</feature>
<sequence>MPRKRNRYSAPTEDSDESDNASEQVSKVRLISPLHVDQLQADNYTLRTSLAQVIHERDLAIGQALQANTDLASRLTVAEVQLQAKSALLIDMESRIGLMPGHYAYEQRNELVQTIEAFKSLQQKNARNDKLFEPAKDIPSSSHLDEASEDGKANKSEAPRTTDAGKSLNHTRFGKSLKPNQPQTETSDILLHRTELGHSEARHFLLEDDKQGYRHQIDQLNTEKHLLQNQLAEIKLMLEQSTSQMDMLKKRLQGLELVESELKTSHQKYEKKELLIKERYQEMFKREVNENMSKLANALRKVEDLEGQKRSMQSDMSTLQIQIRCQPQLEQSLRDARDSLQISRSKNDALQINLDNALVRLGLSLKQTCRFKAKMEIFKTQFKRAINREAQLKESLQGALDSSETVADRNNVLQSELDDTKNCKAQLEQLLEGTYKPRIEMLEEHAQDLREELKNSSRKYQDELSTGREKQIQLVRNLDEHRGKLEASHRHLASLQAEKEALELDMSTVQTQIDQSHIVEAQSKRLPQAPTERPELIAQNKELLSLQRRCFQLERSELEATSKYETQNNLLQMVQTELSNSREEMKCLEEFRDSLEGELQSREKEVRALKMAWLTAQSNPQQVEMPSGRGYMASANLQGTPNADSTDGEGHILSEGEPEVVGTREIKVEAKEVNVHVYDSDMCCRTKPWIEPPTPKAPNITHQFSRFSRNVDIDCRSTQRSPFPSNVMRSLLISSSCGTTSTGLNHHNESLRQTITPSPTNSKVASVGLDPLQRPSVSRSIDSSLSNDNTATAFTELNETRHGPVAQRLTTARKYEISLPPSSKARNRGRPHRPIIHFEAMLDERKTFYTPSREPQRFLTGMAKWKKKKFTLKDLIEEETRNIAAAPSPIPTSSSTVPSLDSNATPAEVNRREFVSSDRDLNDPGDVAGALALKALKSADRLRDVIVNARNGFQELTSTSDRQEIYTVCDAADRSLAYVRSELSRIKHSHAKEKVRAVWEEVDTLEDLLYDWRKAYPDNTSPIQINNTNAFVRPEEKLNTATLITYTIALVNRVFEGAACRGSGVLLKMLKLFGYSIVSLAGQPMTRLNFG</sequence>
<name>A0ABQ8V3Z3_9AGAR</name>
<evidence type="ECO:0000313" key="4">
    <source>
        <dbReference type="Proteomes" id="UP001150217"/>
    </source>
</evidence>
<feature type="coiled-coil region" evidence="1">
    <location>
        <begin position="564"/>
        <end position="612"/>
    </location>
</feature>
<feature type="compositionally biased region" description="Basic and acidic residues" evidence="2">
    <location>
        <begin position="143"/>
        <end position="160"/>
    </location>
</feature>
<keyword evidence="1" id="KW-0175">Coiled coil</keyword>
<feature type="region of interest" description="Disordered" evidence="2">
    <location>
        <begin position="1"/>
        <end position="23"/>
    </location>
</feature>
<feature type="coiled-coil region" evidence="1">
    <location>
        <begin position="410"/>
        <end position="512"/>
    </location>
</feature>
<protein>
    <submittedName>
        <fullName evidence="3">Uncharacterized protein</fullName>
    </submittedName>
</protein>
<dbReference type="Proteomes" id="UP001150217">
    <property type="component" value="Unassembled WGS sequence"/>
</dbReference>
<feature type="region of interest" description="Disordered" evidence="2">
    <location>
        <begin position="886"/>
        <end position="920"/>
    </location>
</feature>
<feature type="compositionally biased region" description="Basic and acidic residues" evidence="2">
    <location>
        <begin position="909"/>
        <end position="920"/>
    </location>
</feature>
<feature type="compositionally biased region" description="Polar residues" evidence="2">
    <location>
        <begin position="741"/>
        <end position="764"/>
    </location>
</feature>
<evidence type="ECO:0000256" key="1">
    <source>
        <dbReference type="SAM" id="Coils"/>
    </source>
</evidence>
<feature type="coiled-coil region" evidence="1">
    <location>
        <begin position="285"/>
        <end position="322"/>
    </location>
</feature>
<keyword evidence="4" id="KW-1185">Reference proteome</keyword>
<accession>A0ABQ8V3Z3</accession>